<gene>
    <name evidence="1" type="ORF">DPP52_24105</name>
</gene>
<evidence type="ECO:0000313" key="1">
    <source>
        <dbReference type="EMBL" id="EBS3855757.1"/>
    </source>
</evidence>
<organism evidence="1">
    <name type="scientific">Salmonella enterica subsp. enterica serovar Javiana</name>
    <dbReference type="NCBI Taxonomy" id="363569"/>
    <lineage>
        <taxon>Bacteria</taxon>
        <taxon>Pseudomonadati</taxon>
        <taxon>Pseudomonadota</taxon>
        <taxon>Gammaproteobacteria</taxon>
        <taxon>Enterobacterales</taxon>
        <taxon>Enterobacteriaceae</taxon>
        <taxon>Salmonella</taxon>
    </lineage>
</organism>
<dbReference type="Gene3D" id="6.20.70.20">
    <property type="match status" value="1"/>
</dbReference>
<protein>
    <submittedName>
        <fullName evidence="1">Phage tail protein</fullName>
    </submittedName>
</protein>
<name>A0A5I0Y880_SALET</name>
<comment type="caution">
    <text evidence="1">The sequence shown here is derived from an EMBL/GenBank/DDBJ whole genome shotgun (WGS) entry which is preliminary data.</text>
</comment>
<reference evidence="1" key="1">
    <citation type="submission" date="2018-06" db="EMBL/GenBank/DDBJ databases">
        <authorList>
            <person name="Ashton P.M."/>
            <person name="Dallman T."/>
            <person name="Nair S."/>
            <person name="De Pinna E."/>
            <person name="Peters T."/>
            <person name="Grant K."/>
        </authorList>
    </citation>
    <scope>NUCLEOTIDE SEQUENCE</scope>
    <source>
        <strain evidence="1">313885</strain>
    </source>
</reference>
<dbReference type="AlphaFoldDB" id="A0A5I0Y880"/>
<proteinExistence type="predicted"/>
<sequence>MGALSVNGGRINGALGIGTDNALGGNSIVLGDNDTGLKQNSDGVLDVYANNALVARLQPGKLYVVGDVLAGDGRKLSLTSDNNSSLNARFNLWGDANRPTVIELDDDQGWQYYSQRNPDGSVMFTVNGDIMANRKLNVGAATFSSDGNINGSLWGGWLNDWINNTIINRFVQDIRLGGIEYAQAWNGPGYNDTPGYVITGVTNGNSDELIDGVHRRPLQKFIGGVWYNVASI</sequence>
<accession>A0A5I0Y880</accession>
<dbReference type="EMBL" id="AAGVJG010000038">
    <property type="protein sequence ID" value="EBS3855757.1"/>
    <property type="molecule type" value="Genomic_DNA"/>
</dbReference>